<protein>
    <recommendedName>
        <fullName evidence="2">PH domain-containing protein</fullName>
    </recommendedName>
</protein>
<dbReference type="AlphaFoldDB" id="A0AAN7SRL0"/>
<dbReference type="InterPro" id="IPR046355">
    <property type="entry name" value="Gab1-4-like"/>
</dbReference>
<evidence type="ECO:0000256" key="1">
    <source>
        <dbReference type="SAM" id="MobiDB-lite"/>
    </source>
</evidence>
<dbReference type="PANTHER" id="PTHR45960:SF2">
    <property type="entry name" value="PROTEIN DAUGHTER OF SEVENLESS"/>
    <property type="match status" value="1"/>
</dbReference>
<comment type="caution">
    <text evidence="3">The sequence shown here is derived from an EMBL/GenBank/DDBJ whole genome shotgun (WGS) entry which is preliminary data.</text>
</comment>
<feature type="compositionally biased region" description="Polar residues" evidence="1">
    <location>
        <begin position="216"/>
        <end position="226"/>
    </location>
</feature>
<dbReference type="Proteomes" id="UP001353858">
    <property type="component" value="Unassembled WGS sequence"/>
</dbReference>
<name>A0AAN7SRL0_9COLE</name>
<dbReference type="GO" id="GO:0005737">
    <property type="term" value="C:cytoplasm"/>
    <property type="evidence" value="ECO:0007669"/>
    <property type="project" value="TreeGrafter"/>
</dbReference>
<dbReference type="GO" id="GO:0035591">
    <property type="term" value="F:signaling adaptor activity"/>
    <property type="evidence" value="ECO:0007669"/>
    <property type="project" value="TreeGrafter"/>
</dbReference>
<dbReference type="SUPFAM" id="SSF50729">
    <property type="entry name" value="PH domain-like"/>
    <property type="match status" value="1"/>
</dbReference>
<dbReference type="EMBL" id="JARPUR010000001">
    <property type="protein sequence ID" value="KAK4887158.1"/>
    <property type="molecule type" value="Genomic_DNA"/>
</dbReference>
<feature type="compositionally biased region" description="Basic and acidic residues" evidence="1">
    <location>
        <begin position="525"/>
        <end position="534"/>
    </location>
</feature>
<dbReference type="InterPro" id="IPR001849">
    <property type="entry name" value="PH_domain"/>
</dbReference>
<sequence>MPKSGQEVVYEGWLTKSPPTKRIWRARWRRRYFCLQNSGEIPGQYCLTYYTDRKCRKLKGNINLDACEQVDTGLQFEDSKHKFNYMFDIKTKTRTYYLAADTEQEMKTWVNCICNICGLKATTDDEAVTRSLNPQPPLYQEHPNMLMDGSSKTALDSPPISPVSTGPYIPISECITGRPLSQGVQDFYTLLHLNIKNSYFRSSTIPKSHTNETYDSRSPTYLNDLNSEADPRFYDCPRSHQLSHNLRKTYKSSEKPEKSINDSPLQSPTDSESVFTDDDWTHNPSENNTTRSLNPSNSSMTEPLLSESFNRIALDDGKPLDPPPRPPKPALNLASNYFNLSQIETSNKNCNETDVNTTDEFSVPSANSTFKGVSDDMYDFPRSHQLESSENLSSTLLQRHCYNNAAPVNVEGQIFRYDISPKPSTSTTQVFQYDNVEMPDEPASPLSQASSTTTAMYSNLPSPLLPSDTQLMPPPQINRSLKPKRKLSDSVSITSSNEPSSPRPAPSVNRSCKPVISMQNTGMRKTFDGDSEYNRRHRAAPSPTPLDNLYGNQQECTLLSSIQYLDLDHSISEYGSTSSKSQPLRSPGATTVYKQVDFMKTQAFNITRICVEKERKDYIPPNIIVMKKLLFFYCVTIICGYTASAKSGPEAFDHISDKCAHLINRKIKALDNDKSLSKKVIKKILLPPLAFSYNKVVKEDSKPVSTKSKKAPYVQLEQGKGNKIYIGDYLNNDETKKIKNQTDETFVKKEIDSNNKKNIERRYHDESKQEKERFDVESYKKENKINNDLKKDLKASTNFYDSLENTGHNVNEYDNKSSDEDKYYDYTKIHKERGYDKHNQHRNEFDKNYVDPEENAWSFIEKQHQKHSDEYEKENQVTKDKDSQSSDSRKHFKHYYKPESYSNLRNDRVDINEIKEQYQKSTNAFEALEGLTQSFLNGQFSYVNDCERLNIMHG</sequence>
<feature type="region of interest" description="Disordered" evidence="1">
    <location>
        <begin position="247"/>
        <end position="302"/>
    </location>
</feature>
<dbReference type="PROSITE" id="PS50003">
    <property type="entry name" value="PH_DOMAIN"/>
    <property type="match status" value="1"/>
</dbReference>
<feature type="region of interest" description="Disordered" evidence="1">
    <location>
        <begin position="863"/>
        <end position="899"/>
    </location>
</feature>
<evidence type="ECO:0000313" key="4">
    <source>
        <dbReference type="Proteomes" id="UP001353858"/>
    </source>
</evidence>
<accession>A0AAN7SRL0</accession>
<proteinExistence type="predicted"/>
<feature type="compositionally biased region" description="Polar residues" evidence="1">
    <location>
        <begin position="445"/>
        <end position="461"/>
    </location>
</feature>
<evidence type="ECO:0000259" key="2">
    <source>
        <dbReference type="PROSITE" id="PS50003"/>
    </source>
</evidence>
<feature type="compositionally biased region" description="Polar residues" evidence="1">
    <location>
        <begin position="282"/>
        <end position="301"/>
    </location>
</feature>
<reference evidence="4" key="1">
    <citation type="submission" date="2023-01" db="EMBL/GenBank/DDBJ databases">
        <title>Key to firefly adult light organ development and bioluminescence: homeobox transcription factors regulate luciferase expression and transportation to peroxisome.</title>
        <authorList>
            <person name="Fu X."/>
        </authorList>
    </citation>
    <scope>NUCLEOTIDE SEQUENCE [LARGE SCALE GENOMIC DNA]</scope>
</reference>
<dbReference type="SMART" id="SM00233">
    <property type="entry name" value="PH"/>
    <property type="match status" value="1"/>
</dbReference>
<feature type="compositionally biased region" description="Basic and acidic residues" evidence="1">
    <location>
        <begin position="251"/>
        <end position="260"/>
    </location>
</feature>
<feature type="region of interest" description="Disordered" evidence="1">
    <location>
        <begin position="437"/>
        <end position="549"/>
    </location>
</feature>
<gene>
    <name evidence="3" type="ORF">RN001_003429</name>
</gene>
<dbReference type="InterPro" id="IPR011993">
    <property type="entry name" value="PH-like_dom_sf"/>
</dbReference>
<evidence type="ECO:0000313" key="3">
    <source>
        <dbReference type="EMBL" id="KAK4887158.1"/>
    </source>
</evidence>
<feature type="compositionally biased region" description="Polar residues" evidence="1">
    <location>
        <begin position="489"/>
        <end position="500"/>
    </location>
</feature>
<dbReference type="GO" id="GO:0007165">
    <property type="term" value="P:signal transduction"/>
    <property type="evidence" value="ECO:0007669"/>
    <property type="project" value="TreeGrafter"/>
</dbReference>
<feature type="compositionally biased region" description="Polar residues" evidence="1">
    <location>
        <begin position="261"/>
        <end position="274"/>
    </location>
</feature>
<feature type="compositionally biased region" description="Basic and acidic residues" evidence="1">
    <location>
        <begin position="863"/>
        <end position="889"/>
    </location>
</feature>
<dbReference type="Gene3D" id="2.30.29.30">
    <property type="entry name" value="Pleckstrin-homology domain (PH domain)/Phosphotyrosine-binding domain (PTB)"/>
    <property type="match status" value="1"/>
</dbReference>
<organism evidence="3 4">
    <name type="scientific">Aquatica leii</name>
    <dbReference type="NCBI Taxonomy" id="1421715"/>
    <lineage>
        <taxon>Eukaryota</taxon>
        <taxon>Metazoa</taxon>
        <taxon>Ecdysozoa</taxon>
        <taxon>Arthropoda</taxon>
        <taxon>Hexapoda</taxon>
        <taxon>Insecta</taxon>
        <taxon>Pterygota</taxon>
        <taxon>Neoptera</taxon>
        <taxon>Endopterygota</taxon>
        <taxon>Coleoptera</taxon>
        <taxon>Polyphaga</taxon>
        <taxon>Elateriformia</taxon>
        <taxon>Elateroidea</taxon>
        <taxon>Lampyridae</taxon>
        <taxon>Luciolinae</taxon>
        <taxon>Aquatica</taxon>
    </lineage>
</organism>
<keyword evidence="4" id="KW-1185">Reference proteome</keyword>
<dbReference type="Pfam" id="PF00169">
    <property type="entry name" value="PH"/>
    <property type="match status" value="1"/>
</dbReference>
<feature type="region of interest" description="Disordered" evidence="1">
    <location>
        <begin position="204"/>
        <end position="226"/>
    </location>
</feature>
<dbReference type="PANTHER" id="PTHR45960">
    <property type="entry name" value="GRB2-ASSOCIATED-BINDING PROTEIN"/>
    <property type="match status" value="1"/>
</dbReference>
<feature type="domain" description="PH" evidence="2">
    <location>
        <begin position="7"/>
        <end position="118"/>
    </location>
</feature>